<accession>A0A060QF86</accession>
<evidence type="ECO:0000259" key="11">
    <source>
        <dbReference type="Pfam" id="PF02880"/>
    </source>
</evidence>
<evidence type="ECO:0000313" key="13">
    <source>
        <dbReference type="Proteomes" id="UP000027583"/>
    </source>
</evidence>
<feature type="domain" description="Alpha-D-phosphohexomutase C-terminal" evidence="8">
    <location>
        <begin position="378"/>
        <end position="453"/>
    </location>
</feature>
<dbReference type="Pfam" id="PF02879">
    <property type="entry name" value="PGM_PMM_II"/>
    <property type="match status" value="1"/>
</dbReference>
<dbReference type="EC" id="5.4.2.8" evidence="12"/>
<dbReference type="Proteomes" id="UP000027583">
    <property type="component" value="Unassembled WGS sequence"/>
</dbReference>
<evidence type="ECO:0000256" key="3">
    <source>
        <dbReference type="ARBA" id="ARBA00022553"/>
    </source>
</evidence>
<dbReference type="EMBL" id="CBLX010000009">
    <property type="protein sequence ID" value="CDG39348.1"/>
    <property type="molecule type" value="Genomic_DNA"/>
</dbReference>
<evidence type="ECO:0000256" key="2">
    <source>
        <dbReference type="ARBA" id="ARBA00010231"/>
    </source>
</evidence>
<comment type="caution">
    <text evidence="12">The sequence shown here is derived from an EMBL/GenBank/DDBJ whole genome shotgun (WGS) entry which is preliminary data.</text>
</comment>
<dbReference type="InterPro" id="IPR016055">
    <property type="entry name" value="A-D-PHexomutase_a/b/a-I/II/III"/>
</dbReference>
<dbReference type="GO" id="GO:0000287">
    <property type="term" value="F:magnesium ion binding"/>
    <property type="evidence" value="ECO:0007669"/>
    <property type="project" value="InterPro"/>
</dbReference>
<dbReference type="InterPro" id="IPR016066">
    <property type="entry name" value="A-D-PHexomutase_CS"/>
</dbReference>
<dbReference type="Pfam" id="PF02878">
    <property type="entry name" value="PGM_PMM_I"/>
    <property type="match status" value="1"/>
</dbReference>
<dbReference type="InterPro" id="IPR005846">
    <property type="entry name" value="A-D-PHexomutase_a/b/a-III"/>
</dbReference>
<proteinExistence type="inferred from homology"/>
<dbReference type="InterPro" id="IPR005845">
    <property type="entry name" value="A-D-PHexomutase_a/b/a-II"/>
</dbReference>
<dbReference type="PANTHER" id="PTHR43771:SF2">
    <property type="entry name" value="PHOSPHOMANNOMUTASE_PHOSPHOGLUCOMUTASE"/>
    <property type="match status" value="1"/>
</dbReference>
<dbReference type="PANTHER" id="PTHR43771">
    <property type="entry name" value="PHOSPHOMANNOMUTASE"/>
    <property type="match status" value="1"/>
</dbReference>
<sequence length="483" mass="51625">MDTLFRHEFHPSILREYDIRGVVEKMLGEDDARALGVVFASGLCKGHAATILVGHDGRLTSSTLEKALVEGLIMGGATVRRIGCCPTPQLYHASYRQEADGAIMVTGSHNPLEYNGFKIVQHNRPVFGQGLVDLTHLLRAGIMLNDSAEGGQARLESATAYVDALRSGLRSGGRPLKVVWDNSHSSAGDILVALIRALPGQHIVLNGEIDGRFPAHHPDPTLPEAMVQLQTAVCQHGADLGVAFDGDADRLGVVDEQGTLIDADHLSLLLAQSILRDTPGATVLGDVKMSRVFFEGIERAGGKGLMCPSGHSHVKNALRETGAVFAGEMSGHFFFADHWPGFDDGLYAAIRMIDFLSQQTAPLSALVASLPHAVSTPEIRFDCSDEQKFNVINAVIAQARERGMRLTLIDGVRVDEARGWWLLRASNTQPALVARAEGDDEAACQAMIETLADLLLHSAVATPGALKQDIGGNADHGRGGGKA</sequence>
<dbReference type="Pfam" id="PF00408">
    <property type="entry name" value="PGM_PMM_IV"/>
    <property type="match status" value="1"/>
</dbReference>
<feature type="domain" description="Alpha-D-phosphohexomutase alpha/beta/alpha" evidence="11">
    <location>
        <begin position="262"/>
        <end position="371"/>
    </location>
</feature>
<feature type="domain" description="Alpha-D-phosphohexomutase alpha/beta/alpha" evidence="10">
    <location>
        <begin position="160"/>
        <end position="258"/>
    </location>
</feature>
<dbReference type="Pfam" id="PF02880">
    <property type="entry name" value="PGM_PMM_III"/>
    <property type="match status" value="1"/>
</dbReference>
<reference evidence="12 13" key="2">
    <citation type="journal article" date="2014" name="PLoS ONE">
        <title>Evolution of mitochondria reconstructed from the energy metabolism of living bacteria.</title>
        <authorList>
            <person name="Degli Esposti M."/>
            <person name="Chouaia B."/>
            <person name="Comandatore F."/>
            <person name="Crotti E."/>
            <person name="Sassera D."/>
            <person name="Lievens P.M."/>
            <person name="Daffonchio D."/>
            <person name="Bandi C."/>
        </authorList>
    </citation>
    <scope>NUCLEOTIDE SEQUENCE [LARGE SCALE GENOMIC DNA]</scope>
    <source>
        <strain evidence="12 13">SF2.1</strain>
    </source>
</reference>
<keyword evidence="4 7" id="KW-0479">Metal-binding</keyword>
<dbReference type="AlphaFoldDB" id="A0A060QF86"/>
<organism evidence="12 13">
    <name type="scientific">Asaia bogorensis</name>
    <dbReference type="NCBI Taxonomy" id="91915"/>
    <lineage>
        <taxon>Bacteria</taxon>
        <taxon>Pseudomonadati</taxon>
        <taxon>Pseudomonadota</taxon>
        <taxon>Alphaproteobacteria</taxon>
        <taxon>Acetobacterales</taxon>
        <taxon>Acetobacteraceae</taxon>
        <taxon>Asaia</taxon>
    </lineage>
</organism>
<evidence type="ECO:0000256" key="6">
    <source>
        <dbReference type="ARBA" id="ARBA00023235"/>
    </source>
</evidence>
<comment type="cofactor">
    <cofactor evidence="1">
        <name>Mg(2+)</name>
        <dbReference type="ChEBI" id="CHEBI:18420"/>
    </cofactor>
</comment>
<gene>
    <name evidence="12" type="ORF">ASAP_1303</name>
</gene>
<dbReference type="PRINTS" id="PR00509">
    <property type="entry name" value="PGMPMM"/>
</dbReference>
<reference evidence="12 13" key="1">
    <citation type="journal article" date="2014" name="Genome Biol. Evol.">
        <title>Acetic acid bacteria genomes reveal functional traits for adaptation to life in insect guts.</title>
        <authorList>
            <person name="Chouaia B."/>
            <person name="Gaiarsa S."/>
            <person name="Crotti E."/>
            <person name="Comandatore F."/>
            <person name="Degli Esposti M."/>
            <person name="Ricci I."/>
            <person name="Alma A."/>
            <person name="Favia G."/>
            <person name="Bandi C."/>
            <person name="Daffonchio D."/>
        </authorList>
    </citation>
    <scope>NUCLEOTIDE SEQUENCE [LARGE SCALE GENOMIC DNA]</scope>
    <source>
        <strain evidence="12 13">SF2.1</strain>
    </source>
</reference>
<dbReference type="RefSeq" id="WP_023977447.1">
    <property type="nucleotide sequence ID" value="NZ_CBLX010000009.1"/>
</dbReference>
<dbReference type="PROSITE" id="PS00710">
    <property type="entry name" value="PGM_PMM"/>
    <property type="match status" value="1"/>
</dbReference>
<keyword evidence="5 7" id="KW-0460">Magnesium</keyword>
<dbReference type="Gene3D" id="3.30.310.50">
    <property type="entry name" value="Alpha-D-phosphohexomutase, C-terminal domain"/>
    <property type="match status" value="1"/>
</dbReference>
<dbReference type="eggNOG" id="COG1109">
    <property type="taxonomic scope" value="Bacteria"/>
</dbReference>
<dbReference type="InterPro" id="IPR036900">
    <property type="entry name" value="A-D-PHexomutase_C_sf"/>
</dbReference>
<keyword evidence="3" id="KW-0597">Phosphoprotein</keyword>
<evidence type="ECO:0000259" key="9">
    <source>
        <dbReference type="Pfam" id="PF02878"/>
    </source>
</evidence>
<dbReference type="Gene3D" id="3.40.120.10">
    <property type="entry name" value="Alpha-D-Glucose-1,6-Bisphosphate, subunit A, domain 3"/>
    <property type="match status" value="3"/>
</dbReference>
<dbReference type="CDD" id="cd03089">
    <property type="entry name" value="PMM_PGM"/>
    <property type="match status" value="1"/>
</dbReference>
<name>A0A060QF86_9PROT</name>
<evidence type="ECO:0000259" key="8">
    <source>
        <dbReference type="Pfam" id="PF00408"/>
    </source>
</evidence>
<protein>
    <submittedName>
        <fullName evidence="12">Phosphomannomutase</fullName>
        <ecNumber evidence="12">5.4.2.8</ecNumber>
    </submittedName>
</protein>
<evidence type="ECO:0000259" key="10">
    <source>
        <dbReference type="Pfam" id="PF02879"/>
    </source>
</evidence>
<feature type="domain" description="Alpha-D-phosphohexomutase alpha/beta/alpha" evidence="9">
    <location>
        <begin position="14"/>
        <end position="123"/>
    </location>
</feature>
<dbReference type="GO" id="GO:0004615">
    <property type="term" value="F:phosphomannomutase activity"/>
    <property type="evidence" value="ECO:0007669"/>
    <property type="project" value="UniProtKB-EC"/>
</dbReference>
<dbReference type="InterPro" id="IPR005841">
    <property type="entry name" value="Alpha-D-phosphohexomutase_SF"/>
</dbReference>
<dbReference type="InterPro" id="IPR005843">
    <property type="entry name" value="A-D-PHexomutase_C"/>
</dbReference>
<dbReference type="InterPro" id="IPR005844">
    <property type="entry name" value="A-D-PHexomutase_a/b/a-I"/>
</dbReference>
<evidence type="ECO:0000256" key="1">
    <source>
        <dbReference type="ARBA" id="ARBA00001946"/>
    </source>
</evidence>
<keyword evidence="6 12" id="KW-0413">Isomerase</keyword>
<comment type="similarity">
    <text evidence="2 7">Belongs to the phosphohexose mutase family.</text>
</comment>
<dbReference type="GO" id="GO:0005975">
    <property type="term" value="P:carbohydrate metabolic process"/>
    <property type="evidence" value="ECO:0007669"/>
    <property type="project" value="InterPro"/>
</dbReference>
<dbReference type="SUPFAM" id="SSF53738">
    <property type="entry name" value="Phosphoglucomutase, first 3 domains"/>
    <property type="match status" value="3"/>
</dbReference>
<evidence type="ECO:0000256" key="5">
    <source>
        <dbReference type="ARBA" id="ARBA00022842"/>
    </source>
</evidence>
<evidence type="ECO:0000313" key="12">
    <source>
        <dbReference type="EMBL" id="CDG39348.1"/>
    </source>
</evidence>
<evidence type="ECO:0000256" key="7">
    <source>
        <dbReference type="RuleBase" id="RU004326"/>
    </source>
</evidence>
<dbReference type="SUPFAM" id="SSF55957">
    <property type="entry name" value="Phosphoglucomutase, C-terminal domain"/>
    <property type="match status" value="1"/>
</dbReference>
<evidence type="ECO:0000256" key="4">
    <source>
        <dbReference type="ARBA" id="ARBA00022723"/>
    </source>
</evidence>